<evidence type="ECO:0000313" key="3">
    <source>
        <dbReference type="EMBL" id="HGV97934.1"/>
    </source>
</evidence>
<protein>
    <recommendedName>
        <fullName evidence="4">V-type ATP synthase subunit C</fullName>
    </recommendedName>
</protein>
<proteinExistence type="predicted"/>
<dbReference type="Gene3D" id="1.10.132.50">
    <property type="entry name" value="ATP synthase (C/AC39) subunit, domain 3"/>
    <property type="match status" value="2"/>
</dbReference>
<dbReference type="PANTHER" id="PTHR38682">
    <property type="entry name" value="V-TYPE ATP SYNTHASE SUBUNIT C"/>
    <property type="match status" value="1"/>
</dbReference>
<organism evidence="3">
    <name type="scientific">candidate division WOR-3 bacterium</name>
    <dbReference type="NCBI Taxonomy" id="2052148"/>
    <lineage>
        <taxon>Bacteria</taxon>
        <taxon>Bacteria division WOR-3</taxon>
    </lineage>
</organism>
<gene>
    <name evidence="3" type="ORF">ENV60_06530</name>
</gene>
<accession>A0A7C4XBA0</accession>
<dbReference type="InterPro" id="IPR050873">
    <property type="entry name" value="V-ATPase_V0D/AC39_subunit"/>
</dbReference>
<keyword evidence="1" id="KW-0813">Transport</keyword>
<evidence type="ECO:0000256" key="2">
    <source>
        <dbReference type="ARBA" id="ARBA00023065"/>
    </source>
</evidence>
<evidence type="ECO:0000256" key="1">
    <source>
        <dbReference type="ARBA" id="ARBA00022448"/>
    </source>
</evidence>
<dbReference type="GO" id="GO:0046961">
    <property type="term" value="F:proton-transporting ATPase activity, rotational mechanism"/>
    <property type="evidence" value="ECO:0007669"/>
    <property type="project" value="InterPro"/>
</dbReference>
<dbReference type="EMBL" id="DTGZ01000122">
    <property type="protein sequence ID" value="HGV97934.1"/>
    <property type="molecule type" value="Genomic_DNA"/>
</dbReference>
<name>A0A7C4XBA0_UNCW3</name>
<keyword evidence="2" id="KW-0406">Ion transport</keyword>
<sequence length="310" mass="36833">MNIIERFMIQGTEDARYAFVNGIIRAREAKLLKKNHFERLINADPASFNAILADSAYSDHNLPESLNKVEREERSFFNKYCLHIEARRCLEWPEAIHNLKVNLKNGPKELLYPCSMDEIESWEDLKMVIGDYMKHKDNFLLGTSLDRVLCSKLRENAKFSEFFLKFYELYFDLENIRSFFRVRQFENPEQIFEQVFIEYGTIPKEKFLEVLHKDNEAVVRSFRSTPYEILIEQAIESFKDGVSFLTLEKLIEEKRLNFLKQARFYTFGVEPLFGYYHFKMAEVKSLRQIYIGKIHNIPASQIEKSIPDVW</sequence>
<dbReference type="Pfam" id="PF01992">
    <property type="entry name" value="vATP-synt_AC39"/>
    <property type="match status" value="1"/>
</dbReference>
<dbReference type="AlphaFoldDB" id="A0A7C4XBA0"/>
<dbReference type="InterPro" id="IPR036079">
    <property type="entry name" value="ATPase_csu/dsu_sf"/>
</dbReference>
<dbReference type="InterPro" id="IPR002843">
    <property type="entry name" value="ATPase_V0-cplx_csu/dsu"/>
</dbReference>
<dbReference type="InterPro" id="IPR044911">
    <property type="entry name" value="V-type_ATPase_csu/dsu_dom_3"/>
</dbReference>
<dbReference type="PANTHER" id="PTHR38682:SF1">
    <property type="entry name" value="V-TYPE ATP SYNTHASE SUBUNIT C"/>
    <property type="match status" value="1"/>
</dbReference>
<comment type="caution">
    <text evidence="3">The sequence shown here is derived from an EMBL/GenBank/DDBJ whole genome shotgun (WGS) entry which is preliminary data.</text>
</comment>
<reference evidence="3" key="1">
    <citation type="journal article" date="2020" name="mSystems">
        <title>Genome- and Community-Level Interaction Insights into Carbon Utilization and Element Cycling Functions of Hydrothermarchaeota in Hydrothermal Sediment.</title>
        <authorList>
            <person name="Zhou Z."/>
            <person name="Liu Y."/>
            <person name="Xu W."/>
            <person name="Pan J."/>
            <person name="Luo Z.H."/>
            <person name="Li M."/>
        </authorList>
    </citation>
    <scope>NUCLEOTIDE SEQUENCE [LARGE SCALE GENOMIC DNA]</scope>
    <source>
        <strain evidence="3">SpSt-774</strain>
    </source>
</reference>
<evidence type="ECO:0008006" key="4">
    <source>
        <dbReference type="Google" id="ProtNLM"/>
    </source>
</evidence>
<dbReference type="SUPFAM" id="SSF103486">
    <property type="entry name" value="V-type ATP synthase subunit C"/>
    <property type="match status" value="1"/>
</dbReference>